<keyword evidence="4" id="KW-0067">ATP-binding</keyword>
<dbReference type="PROSITE" id="PS00108">
    <property type="entry name" value="PROTEIN_KINASE_ST"/>
    <property type="match status" value="1"/>
</dbReference>
<proteinExistence type="predicted"/>
<dbReference type="SMART" id="SM00220">
    <property type="entry name" value="S_TKc"/>
    <property type="match status" value="1"/>
</dbReference>
<dbReference type="InterPro" id="IPR045269">
    <property type="entry name" value="Atg1-like"/>
</dbReference>
<accession>A0A7S0A9Z5</accession>
<dbReference type="PANTHER" id="PTHR24348:SF22">
    <property type="entry name" value="NON-SPECIFIC SERINE_THREONINE PROTEIN KINASE"/>
    <property type="match status" value="1"/>
</dbReference>
<protein>
    <recommendedName>
        <fullName evidence="5">Protein kinase domain-containing protein</fullName>
    </recommendedName>
</protein>
<gene>
    <name evidence="6" type="ORF">PBAH0796_LOCUS12048</name>
</gene>
<name>A0A7S0A9Z5_9DINO</name>
<keyword evidence="1" id="KW-0808">Transferase</keyword>
<dbReference type="PROSITE" id="PS50011">
    <property type="entry name" value="PROTEIN_KINASE_DOM"/>
    <property type="match status" value="1"/>
</dbReference>
<sequence>MQPIGYIASQMLPQNIVSWDSCASCSTTASTEPDEVSSGLSFSRKCPVPTLRLPSKGACGGPRPPDVSLAGKCPVPVLKLPSEQVCCPQRDSNLLDSNCGLESHGYSLGEVVGAGSVTTVYRVTRQRDGRELAVKYIRSQDEEMRQFARAEYEIMRCLEHSAIVHVKALLETDFGLWLCMEWCEDGCVQAYVEAHGYFQEDTGQKLLLQCAHGVEHLHSRCIVHRDLKPDNLLLQHNAVTLKICDFNSAGKLDSGALSHRGTPLYSAPEVRFGQLWNELVDIWAFGLCAYFMLRGRLPFDGERKASVKALRSGRLPKISWEGMSENARALVEACIVVDRSKRPAATELLAHPIFVHSPREEAPVVTYDKTFRQGCPDLRTVVSGAIPCTVS</sequence>
<evidence type="ECO:0000313" key="6">
    <source>
        <dbReference type="EMBL" id="CAD8356681.1"/>
    </source>
</evidence>
<dbReference type="GO" id="GO:0016020">
    <property type="term" value="C:membrane"/>
    <property type="evidence" value="ECO:0007669"/>
    <property type="project" value="TreeGrafter"/>
</dbReference>
<dbReference type="PANTHER" id="PTHR24348">
    <property type="entry name" value="SERINE/THREONINE-PROTEIN KINASE UNC-51-RELATED"/>
    <property type="match status" value="1"/>
</dbReference>
<evidence type="ECO:0000259" key="5">
    <source>
        <dbReference type="PROSITE" id="PS50011"/>
    </source>
</evidence>
<dbReference type="GO" id="GO:0005776">
    <property type="term" value="C:autophagosome"/>
    <property type="evidence" value="ECO:0007669"/>
    <property type="project" value="TreeGrafter"/>
</dbReference>
<dbReference type="GO" id="GO:0000407">
    <property type="term" value="C:phagophore assembly site"/>
    <property type="evidence" value="ECO:0007669"/>
    <property type="project" value="TreeGrafter"/>
</dbReference>
<evidence type="ECO:0000256" key="4">
    <source>
        <dbReference type="ARBA" id="ARBA00022840"/>
    </source>
</evidence>
<dbReference type="GO" id="GO:0005829">
    <property type="term" value="C:cytosol"/>
    <property type="evidence" value="ECO:0007669"/>
    <property type="project" value="TreeGrafter"/>
</dbReference>
<dbReference type="GO" id="GO:0010506">
    <property type="term" value="P:regulation of autophagy"/>
    <property type="evidence" value="ECO:0007669"/>
    <property type="project" value="InterPro"/>
</dbReference>
<dbReference type="SUPFAM" id="SSF56112">
    <property type="entry name" value="Protein kinase-like (PK-like)"/>
    <property type="match status" value="1"/>
</dbReference>
<feature type="domain" description="Protein kinase" evidence="5">
    <location>
        <begin position="106"/>
        <end position="354"/>
    </location>
</feature>
<dbReference type="InterPro" id="IPR011009">
    <property type="entry name" value="Kinase-like_dom_sf"/>
</dbReference>
<dbReference type="InterPro" id="IPR008271">
    <property type="entry name" value="Ser/Thr_kinase_AS"/>
</dbReference>
<dbReference type="GO" id="GO:0005524">
    <property type="term" value="F:ATP binding"/>
    <property type="evidence" value="ECO:0007669"/>
    <property type="project" value="UniProtKB-KW"/>
</dbReference>
<keyword evidence="2" id="KW-0547">Nucleotide-binding</keyword>
<dbReference type="Gene3D" id="1.10.510.10">
    <property type="entry name" value="Transferase(Phosphotransferase) domain 1"/>
    <property type="match status" value="1"/>
</dbReference>
<reference evidence="6" key="1">
    <citation type="submission" date="2021-01" db="EMBL/GenBank/DDBJ databases">
        <authorList>
            <person name="Corre E."/>
            <person name="Pelletier E."/>
            <person name="Niang G."/>
            <person name="Scheremetjew M."/>
            <person name="Finn R."/>
            <person name="Kale V."/>
            <person name="Holt S."/>
            <person name="Cochrane G."/>
            <person name="Meng A."/>
            <person name="Brown T."/>
            <person name="Cohen L."/>
        </authorList>
    </citation>
    <scope>NUCLEOTIDE SEQUENCE</scope>
    <source>
        <strain evidence="6">Pbaha01</strain>
    </source>
</reference>
<dbReference type="GO" id="GO:0000045">
    <property type="term" value="P:autophagosome assembly"/>
    <property type="evidence" value="ECO:0007669"/>
    <property type="project" value="TreeGrafter"/>
</dbReference>
<dbReference type="InterPro" id="IPR000719">
    <property type="entry name" value="Prot_kinase_dom"/>
</dbReference>
<evidence type="ECO:0000256" key="1">
    <source>
        <dbReference type="ARBA" id="ARBA00022679"/>
    </source>
</evidence>
<evidence type="ECO:0000256" key="2">
    <source>
        <dbReference type="ARBA" id="ARBA00022741"/>
    </source>
</evidence>
<evidence type="ECO:0000256" key="3">
    <source>
        <dbReference type="ARBA" id="ARBA00022777"/>
    </source>
</evidence>
<dbReference type="GO" id="GO:0004674">
    <property type="term" value="F:protein serine/threonine kinase activity"/>
    <property type="evidence" value="ECO:0007669"/>
    <property type="project" value="InterPro"/>
</dbReference>
<keyword evidence="3" id="KW-0418">Kinase</keyword>
<dbReference type="Pfam" id="PF00069">
    <property type="entry name" value="Pkinase"/>
    <property type="match status" value="1"/>
</dbReference>
<dbReference type="AlphaFoldDB" id="A0A7S0A9Z5"/>
<dbReference type="EMBL" id="HBEG01019911">
    <property type="protein sequence ID" value="CAD8356681.1"/>
    <property type="molecule type" value="Transcribed_RNA"/>
</dbReference>
<organism evidence="6">
    <name type="scientific">Pyrodinium bahamense</name>
    <dbReference type="NCBI Taxonomy" id="73915"/>
    <lineage>
        <taxon>Eukaryota</taxon>
        <taxon>Sar</taxon>
        <taxon>Alveolata</taxon>
        <taxon>Dinophyceae</taxon>
        <taxon>Gonyaulacales</taxon>
        <taxon>Pyrocystaceae</taxon>
        <taxon>Pyrodinium</taxon>
    </lineage>
</organism>